<dbReference type="EMBL" id="UOFF01000388">
    <property type="protein sequence ID" value="VAW57426.1"/>
    <property type="molecule type" value="Genomic_DNA"/>
</dbReference>
<name>A0A3B0XM73_9ZZZZ</name>
<evidence type="ECO:0008006" key="3">
    <source>
        <dbReference type="Google" id="ProtNLM"/>
    </source>
</evidence>
<sequence length="163" mass="18831">MSMQAIYKICALVGTLIIVADVGFSWDRIQKFEHTVSSVFEVVVTSQMEFDGLQKELSHINKVLAQAGNISDEQKVQIDGVDYSPYEVERLKNERGNIKLYMQEKQLDLSEVNREKTFILNEVRALFLGSLVFLIIGTLLSVFGYLAWYFKIELFEDRRKVPR</sequence>
<organism evidence="2">
    <name type="scientific">hydrothermal vent metagenome</name>
    <dbReference type="NCBI Taxonomy" id="652676"/>
    <lineage>
        <taxon>unclassified sequences</taxon>
        <taxon>metagenomes</taxon>
        <taxon>ecological metagenomes</taxon>
    </lineage>
</organism>
<keyword evidence="1" id="KW-0472">Membrane</keyword>
<keyword evidence="1" id="KW-1133">Transmembrane helix</keyword>
<evidence type="ECO:0000313" key="2">
    <source>
        <dbReference type="EMBL" id="VAW57426.1"/>
    </source>
</evidence>
<evidence type="ECO:0000256" key="1">
    <source>
        <dbReference type="SAM" id="Phobius"/>
    </source>
</evidence>
<proteinExistence type="predicted"/>
<keyword evidence="1" id="KW-0812">Transmembrane</keyword>
<dbReference type="AlphaFoldDB" id="A0A3B0XM73"/>
<reference evidence="2" key="1">
    <citation type="submission" date="2018-06" db="EMBL/GenBank/DDBJ databases">
        <authorList>
            <person name="Zhirakovskaya E."/>
        </authorList>
    </citation>
    <scope>NUCLEOTIDE SEQUENCE</scope>
</reference>
<protein>
    <recommendedName>
        <fullName evidence="3">Chemotaxis methyl-accepting receptor HlyB-like 4HB MCP domain-containing protein</fullName>
    </recommendedName>
</protein>
<feature type="transmembrane region" description="Helical" evidence="1">
    <location>
        <begin position="125"/>
        <end position="150"/>
    </location>
</feature>
<gene>
    <name evidence="2" type="ORF">MNBD_GAMMA07-909</name>
</gene>
<accession>A0A3B0XM73</accession>